<dbReference type="Proteomes" id="UP001501803">
    <property type="component" value="Unassembled WGS sequence"/>
</dbReference>
<evidence type="ECO:0000256" key="1">
    <source>
        <dbReference type="ARBA" id="ARBA00006817"/>
    </source>
</evidence>
<protein>
    <recommendedName>
        <fullName evidence="2">Activator of Hsp90 ATPase homologue 1/2-like C-terminal domain-containing protein</fullName>
    </recommendedName>
</protein>
<keyword evidence="4" id="KW-1185">Reference proteome</keyword>
<organism evidence="3 4">
    <name type="scientific">Leifsonia kafniensis</name>
    <dbReference type="NCBI Taxonomy" id="475957"/>
    <lineage>
        <taxon>Bacteria</taxon>
        <taxon>Bacillati</taxon>
        <taxon>Actinomycetota</taxon>
        <taxon>Actinomycetes</taxon>
        <taxon>Micrococcales</taxon>
        <taxon>Microbacteriaceae</taxon>
        <taxon>Leifsonia</taxon>
    </lineage>
</organism>
<gene>
    <name evidence="3" type="ORF">GCM10022381_36640</name>
</gene>
<evidence type="ECO:0000313" key="3">
    <source>
        <dbReference type="EMBL" id="GAA3891421.1"/>
    </source>
</evidence>
<evidence type="ECO:0000259" key="2">
    <source>
        <dbReference type="Pfam" id="PF08327"/>
    </source>
</evidence>
<dbReference type="RefSeq" id="WP_345069316.1">
    <property type="nucleotide sequence ID" value="NZ_BAABCN010000015.1"/>
</dbReference>
<dbReference type="Pfam" id="PF08327">
    <property type="entry name" value="AHSA1"/>
    <property type="match status" value="1"/>
</dbReference>
<reference evidence="4" key="1">
    <citation type="journal article" date="2019" name="Int. J. Syst. Evol. Microbiol.">
        <title>The Global Catalogue of Microorganisms (GCM) 10K type strain sequencing project: providing services to taxonomists for standard genome sequencing and annotation.</title>
        <authorList>
            <consortium name="The Broad Institute Genomics Platform"/>
            <consortium name="The Broad Institute Genome Sequencing Center for Infectious Disease"/>
            <person name="Wu L."/>
            <person name="Ma J."/>
        </authorList>
    </citation>
    <scope>NUCLEOTIDE SEQUENCE [LARGE SCALE GENOMIC DNA]</scope>
    <source>
        <strain evidence="4">JCM 17021</strain>
    </source>
</reference>
<dbReference type="InterPro" id="IPR013538">
    <property type="entry name" value="ASHA1/2-like_C"/>
</dbReference>
<comment type="similarity">
    <text evidence="1">Belongs to the AHA1 family.</text>
</comment>
<dbReference type="SUPFAM" id="SSF55961">
    <property type="entry name" value="Bet v1-like"/>
    <property type="match status" value="1"/>
</dbReference>
<accession>A0ABP7L0B8</accession>
<name>A0ABP7L0B8_9MICO</name>
<dbReference type="EMBL" id="BAABCN010000015">
    <property type="protein sequence ID" value="GAA3891421.1"/>
    <property type="molecule type" value="Genomic_DNA"/>
</dbReference>
<sequence length="168" mass="18819">MSIKPTGRLAHRPDGLYLMLDRLFSAPIEDVWWSVTHAAELEKWIGTYTGSPSTGAVKFLMTAEDDATWEYVSILECNAPHRFSCDIGTGDDAWRLLVHLVEGAHKTTLTLGQRLRSPAEAATVGPGWDYYLDRLIAARAGEPLPEWEHYYPAHAQYYKELIVPSTSA</sequence>
<proteinExistence type="inferred from homology"/>
<dbReference type="Gene3D" id="3.30.530.20">
    <property type="match status" value="1"/>
</dbReference>
<comment type="caution">
    <text evidence="3">The sequence shown here is derived from an EMBL/GenBank/DDBJ whole genome shotgun (WGS) entry which is preliminary data.</text>
</comment>
<feature type="domain" description="Activator of Hsp90 ATPase homologue 1/2-like C-terminal" evidence="2">
    <location>
        <begin position="26"/>
        <end position="135"/>
    </location>
</feature>
<dbReference type="InterPro" id="IPR023393">
    <property type="entry name" value="START-like_dom_sf"/>
</dbReference>
<evidence type="ECO:0000313" key="4">
    <source>
        <dbReference type="Proteomes" id="UP001501803"/>
    </source>
</evidence>